<dbReference type="SUPFAM" id="SSF53474">
    <property type="entry name" value="alpha/beta-Hydrolases"/>
    <property type="match status" value="1"/>
</dbReference>
<accession>A0ABS2VSU0</accession>
<feature type="domain" description="AB hydrolase-1" evidence="1">
    <location>
        <begin position="29"/>
        <end position="288"/>
    </location>
</feature>
<keyword evidence="2" id="KW-0378">Hydrolase</keyword>
<evidence type="ECO:0000313" key="2">
    <source>
        <dbReference type="EMBL" id="MBN0046166.1"/>
    </source>
</evidence>
<gene>
    <name evidence="2" type="ORF">JS756_19050</name>
</gene>
<dbReference type="PRINTS" id="PR00111">
    <property type="entry name" value="ABHYDROLASE"/>
</dbReference>
<dbReference type="InterPro" id="IPR000639">
    <property type="entry name" value="Epox_hydrolase-like"/>
</dbReference>
<dbReference type="EMBL" id="JAFFZS010000014">
    <property type="protein sequence ID" value="MBN0046166.1"/>
    <property type="molecule type" value="Genomic_DNA"/>
</dbReference>
<dbReference type="Pfam" id="PF00561">
    <property type="entry name" value="Abhydrolase_1"/>
    <property type="match status" value="1"/>
</dbReference>
<proteinExistence type="predicted"/>
<dbReference type="InterPro" id="IPR029058">
    <property type="entry name" value="AB_hydrolase_fold"/>
</dbReference>
<dbReference type="Proteomes" id="UP000788262">
    <property type="component" value="Unassembled WGS sequence"/>
</dbReference>
<dbReference type="InterPro" id="IPR000073">
    <property type="entry name" value="AB_hydrolase_1"/>
</dbReference>
<dbReference type="GO" id="GO:0016787">
    <property type="term" value="F:hydrolase activity"/>
    <property type="evidence" value="ECO:0007669"/>
    <property type="project" value="UniProtKB-KW"/>
</dbReference>
<dbReference type="RefSeq" id="WP_205384328.1">
    <property type="nucleotide sequence ID" value="NZ_JAFFZS010000014.1"/>
</dbReference>
<reference evidence="2 3" key="1">
    <citation type="submission" date="2021-02" db="EMBL/GenBank/DDBJ databases">
        <title>Whole genome sequencing of Streptomyces actuosus VRA1.</title>
        <authorList>
            <person name="Sen G."/>
            <person name="Sen A."/>
        </authorList>
    </citation>
    <scope>NUCLEOTIDE SEQUENCE [LARGE SCALE GENOMIC DNA]</scope>
    <source>
        <strain evidence="2 3">VRA1</strain>
    </source>
</reference>
<dbReference type="Gene3D" id="3.40.50.1820">
    <property type="entry name" value="alpha/beta hydrolase"/>
    <property type="match status" value="1"/>
</dbReference>
<name>A0ABS2VSU0_STRAS</name>
<protein>
    <submittedName>
        <fullName evidence="2">Alpha/beta hydrolase</fullName>
    </submittedName>
</protein>
<dbReference type="PANTHER" id="PTHR42977:SF1">
    <property type="entry name" value="BLR6576 PROTEIN"/>
    <property type="match status" value="1"/>
</dbReference>
<keyword evidence="3" id="KW-1185">Reference proteome</keyword>
<evidence type="ECO:0000313" key="3">
    <source>
        <dbReference type="Proteomes" id="UP000788262"/>
    </source>
</evidence>
<dbReference type="PRINTS" id="PR00412">
    <property type="entry name" value="EPOXHYDRLASE"/>
</dbReference>
<sequence>MSDQQVHHRTTVVRGHEVYYREAGPADGPVLLLLHGFPSSSHMFRDLIPLLVDAPRAAGTAPADPRPLRVIAPDLLGFGRSAAPGTADFDYTFDELAAVTEEFTEQLGLKRFALYIQDYGAPVGLRLALAHPERVTAIVTQNGNAYEEGLGTEAWAPVLALIEQRSPRTEAAVRALHTLEGIRWQYLHGVPEEMKELVSPDSYEHDAARLARPGQSEIQLDLMADYGSNLALYPAFQEYFRTSGVPLLAVWGAHDEIFVPAGALAFRRDLPAAEVHLLPTGHFALETHAAQIAGLMRDFLGRHATAG</sequence>
<evidence type="ECO:0000259" key="1">
    <source>
        <dbReference type="Pfam" id="PF00561"/>
    </source>
</evidence>
<organism evidence="2 3">
    <name type="scientific">Streptomyces actuosus</name>
    <dbReference type="NCBI Taxonomy" id="1885"/>
    <lineage>
        <taxon>Bacteria</taxon>
        <taxon>Bacillati</taxon>
        <taxon>Actinomycetota</taxon>
        <taxon>Actinomycetes</taxon>
        <taxon>Kitasatosporales</taxon>
        <taxon>Streptomycetaceae</taxon>
        <taxon>Streptomyces</taxon>
    </lineage>
</organism>
<dbReference type="PANTHER" id="PTHR42977">
    <property type="entry name" value="HYDROLASE-RELATED"/>
    <property type="match status" value="1"/>
</dbReference>
<dbReference type="InterPro" id="IPR051340">
    <property type="entry name" value="Haloalkane_dehalogenase"/>
</dbReference>
<comment type="caution">
    <text evidence="2">The sequence shown here is derived from an EMBL/GenBank/DDBJ whole genome shotgun (WGS) entry which is preliminary data.</text>
</comment>